<dbReference type="AlphaFoldDB" id="A0A0D2BLJ4"/>
<keyword evidence="3" id="KW-1185">Reference proteome</keyword>
<dbReference type="OrthoDB" id="269872at2759"/>
<feature type="region of interest" description="Disordered" evidence="1">
    <location>
        <begin position="587"/>
        <end position="638"/>
    </location>
</feature>
<dbReference type="Gene3D" id="3.40.50.150">
    <property type="entry name" value="Vaccinia Virus protein VP39"/>
    <property type="match status" value="1"/>
</dbReference>
<dbReference type="GO" id="GO:0032259">
    <property type="term" value="P:methylation"/>
    <property type="evidence" value="ECO:0007669"/>
    <property type="project" value="InterPro"/>
</dbReference>
<dbReference type="InterPro" id="IPR002052">
    <property type="entry name" value="DNA_methylase_N6_adenine_CS"/>
</dbReference>
<dbReference type="PANTHER" id="PTHR18895">
    <property type="entry name" value="HEMK METHYLTRANSFERASE"/>
    <property type="match status" value="1"/>
</dbReference>
<dbReference type="PROSITE" id="PS00092">
    <property type="entry name" value="N6_MTASE"/>
    <property type="match status" value="1"/>
</dbReference>
<feature type="compositionally biased region" description="Basic and acidic residues" evidence="1">
    <location>
        <begin position="623"/>
        <end position="638"/>
    </location>
</feature>
<dbReference type="PANTHER" id="PTHR18895:SF74">
    <property type="entry name" value="MTRF1L RELEASE FACTOR GLUTAMINE METHYLTRANSFERASE"/>
    <property type="match status" value="1"/>
</dbReference>
<dbReference type="GO" id="GO:0005739">
    <property type="term" value="C:mitochondrion"/>
    <property type="evidence" value="ECO:0007669"/>
    <property type="project" value="TreeGrafter"/>
</dbReference>
<feature type="compositionally biased region" description="Low complexity" evidence="1">
    <location>
        <begin position="534"/>
        <end position="543"/>
    </location>
</feature>
<feature type="region of interest" description="Disordered" evidence="1">
    <location>
        <begin position="109"/>
        <end position="184"/>
    </location>
</feature>
<gene>
    <name evidence="2" type="ORF">PV06_09267</name>
</gene>
<feature type="compositionally biased region" description="Polar residues" evidence="1">
    <location>
        <begin position="109"/>
        <end position="122"/>
    </location>
</feature>
<dbReference type="RefSeq" id="XP_016258508.1">
    <property type="nucleotide sequence ID" value="XM_016410701.1"/>
</dbReference>
<dbReference type="STRING" id="215243.A0A0D2BLJ4"/>
<name>A0A0D2BLJ4_9EURO</name>
<feature type="compositionally biased region" description="Basic and acidic residues" evidence="1">
    <location>
        <begin position="588"/>
        <end position="597"/>
    </location>
</feature>
<dbReference type="InterPro" id="IPR029063">
    <property type="entry name" value="SAM-dependent_MTases_sf"/>
</dbReference>
<dbReference type="GeneID" id="27361341"/>
<dbReference type="Proteomes" id="UP000053342">
    <property type="component" value="Unassembled WGS sequence"/>
</dbReference>
<sequence>MTRLPPALIRRAAHENPFLPLLLRVCRDLPSARNELRWLEEYVQETVASRRRRLYDMRERSGDLGEQVPIGHHGARIARISRSTFTGHNRCRVLANRGSVTERNFCTTHSPLAAQPTGSSRNSEGKTVRRHIYSSKGNKKDQASPGRKISKGVQRRAARRNLSNTRDNATAEDGSLARKAVSDGMRNGSDQLIRKFLTKAVHDRSRGKPLQHILGNQPFGNLEILTPNTVLIPRPETEAYTENVANMLASAVQETDQRAGDHEPRNRRKLRILDLCTGSGCIALLLHSILKPPPNSLSSTSSDHHWPSTIDLEILGVDYHPTALEVANRNLHHNIYKGLLHPEAATDISFMRQDLLRLTLDTKTRRDPHIRRTFNLNTEDGSAKAAPAPTADHEHGGVEGDVDPDSPWDVVISNPPYISEKDYAPGGTTERSVRKFEPKIALVPENGPSVHSGDLFYWPLAQIFDAVGARLLVMELGGAEQAARVHKVLTKGFRFQARRDPHALFLECWKDDGTVIPLPILDSGNKMATHDRPTTAATTASAESESDDAPDRALFLWSGPLAVWRREQVGETDVPLRFEFGRLYMPKPAKDHQRQEPPLDLIKSPKPIKTQDEGEEQVSFATAKEEHHDHGRADAFRD</sequence>
<feature type="region of interest" description="Disordered" evidence="1">
    <location>
        <begin position="523"/>
        <end position="549"/>
    </location>
</feature>
<proteinExistence type="predicted"/>
<dbReference type="VEuPathDB" id="FungiDB:PV06_09267"/>
<organism evidence="2 3">
    <name type="scientific">Exophiala oligosperma</name>
    <dbReference type="NCBI Taxonomy" id="215243"/>
    <lineage>
        <taxon>Eukaryota</taxon>
        <taxon>Fungi</taxon>
        <taxon>Dikarya</taxon>
        <taxon>Ascomycota</taxon>
        <taxon>Pezizomycotina</taxon>
        <taxon>Eurotiomycetes</taxon>
        <taxon>Chaetothyriomycetidae</taxon>
        <taxon>Chaetothyriales</taxon>
        <taxon>Herpotrichiellaceae</taxon>
        <taxon>Exophiala</taxon>
    </lineage>
</organism>
<feature type="compositionally biased region" description="Basic residues" evidence="1">
    <location>
        <begin position="148"/>
        <end position="159"/>
    </location>
</feature>
<evidence type="ECO:0000313" key="3">
    <source>
        <dbReference type="Proteomes" id="UP000053342"/>
    </source>
</evidence>
<dbReference type="GO" id="GO:0003676">
    <property type="term" value="F:nucleic acid binding"/>
    <property type="evidence" value="ECO:0007669"/>
    <property type="project" value="InterPro"/>
</dbReference>
<dbReference type="GO" id="GO:0008168">
    <property type="term" value="F:methyltransferase activity"/>
    <property type="evidence" value="ECO:0007669"/>
    <property type="project" value="InterPro"/>
</dbReference>
<dbReference type="EMBL" id="KN847341">
    <property type="protein sequence ID" value="KIW38292.1"/>
    <property type="molecule type" value="Genomic_DNA"/>
</dbReference>
<dbReference type="HOGENOM" id="CLU_018398_0_3_1"/>
<accession>A0A0D2BLJ4</accession>
<reference evidence="2 3" key="1">
    <citation type="submission" date="2015-01" db="EMBL/GenBank/DDBJ databases">
        <title>The Genome Sequence of Exophiala oligosperma CBS72588.</title>
        <authorList>
            <consortium name="The Broad Institute Genomics Platform"/>
            <person name="Cuomo C."/>
            <person name="de Hoog S."/>
            <person name="Gorbushina A."/>
            <person name="Stielow B."/>
            <person name="Teixiera M."/>
            <person name="Abouelleil A."/>
            <person name="Chapman S.B."/>
            <person name="Priest M."/>
            <person name="Young S.K."/>
            <person name="Wortman J."/>
            <person name="Nusbaum C."/>
            <person name="Birren B."/>
        </authorList>
    </citation>
    <scope>NUCLEOTIDE SEQUENCE [LARGE SCALE GENOMIC DNA]</scope>
    <source>
        <strain evidence="2 3">CBS 72588</strain>
    </source>
</reference>
<dbReference type="InterPro" id="IPR050320">
    <property type="entry name" value="N5-glutamine_MTase"/>
</dbReference>
<dbReference type="SUPFAM" id="SSF53335">
    <property type="entry name" value="S-adenosyl-L-methionine-dependent methyltransferases"/>
    <property type="match status" value="1"/>
</dbReference>
<protein>
    <submittedName>
        <fullName evidence="2">Uncharacterized protein</fullName>
    </submittedName>
</protein>
<feature type="region of interest" description="Disordered" evidence="1">
    <location>
        <begin position="378"/>
        <end position="406"/>
    </location>
</feature>
<evidence type="ECO:0000256" key="1">
    <source>
        <dbReference type="SAM" id="MobiDB-lite"/>
    </source>
</evidence>
<evidence type="ECO:0000313" key="2">
    <source>
        <dbReference type="EMBL" id="KIW38292.1"/>
    </source>
</evidence>